<sequence length="274" mass="31058">MKPSILAVVIGMTVSATAIAEDHFRSHDAHVHGEVEVNIAQDGQELLVEVTAPGADVVGFEHAPQTPEQVAALEKATALLNQPSKLFAFEGADCTLEYKSVTHTLGEDDHEGHDHDKHDHHDHEGHDHDKHDHHDHEGHDHDKHDHDDHEGHDHDKHDHHDHEGHDHDKHDHDDHEGHEGHDHDKHDHHDHEGHDHDKHDNDDHEGHDHDHAAGGHGEFTIEYHYQCSNVAKLDTVETQWFSNFANTESITVNLLTDRAQTQQKLTPSNTSFRF</sequence>
<dbReference type="Pfam" id="PF10986">
    <property type="entry name" value="ZrgA"/>
    <property type="match status" value="1"/>
</dbReference>
<gene>
    <name evidence="3" type="ORF">F2Z80_00985</name>
</gene>
<protein>
    <submittedName>
        <fullName evidence="3">DUF2796 domain-containing protein</fullName>
    </submittedName>
</protein>
<dbReference type="Proteomes" id="UP000326687">
    <property type="component" value="Unassembled WGS sequence"/>
</dbReference>
<feature type="compositionally biased region" description="Basic and acidic residues" evidence="1">
    <location>
        <begin position="105"/>
        <end position="213"/>
    </location>
</feature>
<comment type="caution">
    <text evidence="3">The sequence shown here is derived from an EMBL/GenBank/DDBJ whole genome shotgun (WGS) entry which is preliminary data.</text>
</comment>
<dbReference type="RefSeq" id="WP_150893309.1">
    <property type="nucleotide sequence ID" value="NZ_VXDD01000001.1"/>
</dbReference>
<feature type="signal peptide" evidence="2">
    <location>
        <begin position="1"/>
        <end position="20"/>
    </location>
</feature>
<name>A0A5N3S744_9VIBR</name>
<dbReference type="EMBL" id="VXDD01000001">
    <property type="protein sequence ID" value="KAB0302636.1"/>
    <property type="molecule type" value="Genomic_DNA"/>
</dbReference>
<keyword evidence="2" id="KW-0732">Signal</keyword>
<feature type="region of interest" description="Disordered" evidence="1">
    <location>
        <begin position="105"/>
        <end position="215"/>
    </location>
</feature>
<evidence type="ECO:0000256" key="1">
    <source>
        <dbReference type="SAM" id="MobiDB-lite"/>
    </source>
</evidence>
<feature type="chain" id="PRO_5024443438" evidence="2">
    <location>
        <begin position="21"/>
        <end position="274"/>
    </location>
</feature>
<proteinExistence type="predicted"/>
<organism evidence="3 4">
    <name type="scientific">Vibrio fortis</name>
    <dbReference type="NCBI Taxonomy" id="212667"/>
    <lineage>
        <taxon>Bacteria</taxon>
        <taxon>Pseudomonadati</taxon>
        <taxon>Pseudomonadota</taxon>
        <taxon>Gammaproteobacteria</taxon>
        <taxon>Vibrionales</taxon>
        <taxon>Vibrionaceae</taxon>
        <taxon>Vibrio</taxon>
    </lineage>
</organism>
<dbReference type="AlphaFoldDB" id="A0A5N3S744"/>
<evidence type="ECO:0000313" key="4">
    <source>
        <dbReference type="Proteomes" id="UP000326687"/>
    </source>
</evidence>
<accession>A0A5N3S744</accession>
<reference evidence="3 4" key="1">
    <citation type="submission" date="2019-09" db="EMBL/GenBank/DDBJ databases">
        <title>Vibrio Fortis S7-72.</title>
        <authorList>
            <person name="Das S.K."/>
        </authorList>
    </citation>
    <scope>NUCLEOTIDE SEQUENCE [LARGE SCALE GENOMIC DNA]</scope>
    <source>
        <strain evidence="3 4">S7-72</strain>
    </source>
</reference>
<evidence type="ECO:0000313" key="3">
    <source>
        <dbReference type="EMBL" id="KAB0302636.1"/>
    </source>
</evidence>
<evidence type="ECO:0000256" key="2">
    <source>
        <dbReference type="SAM" id="SignalP"/>
    </source>
</evidence>
<dbReference type="InterPro" id="IPR021253">
    <property type="entry name" value="ZrgA-like"/>
</dbReference>